<dbReference type="Proteomes" id="UP000663844">
    <property type="component" value="Unassembled WGS sequence"/>
</dbReference>
<protein>
    <recommendedName>
        <fullName evidence="1">A-kinase anchor protein 7-like phosphoesterase domain-containing protein</fullName>
    </recommendedName>
</protein>
<dbReference type="EMBL" id="CAJNOG010000605">
    <property type="protein sequence ID" value="CAF1312412.1"/>
    <property type="molecule type" value="Genomic_DNA"/>
</dbReference>
<dbReference type="SUPFAM" id="SSF55144">
    <property type="entry name" value="LigT-like"/>
    <property type="match status" value="1"/>
</dbReference>
<dbReference type="InterPro" id="IPR009097">
    <property type="entry name" value="Cyclic_Pdiesterase"/>
</dbReference>
<sequence length="228" mass="26786">MSEELSNIYNKLYIDAIEKIKSDQYVIDHMIDSPLDKRYGLALIIKLDQHVKQQIQTFLSALHAIEPDQYYLPSSDIHITLLPIISCSADFDLNQISAQDYIDLLRKNLSIEGKLEINFKGITASSSCIMIQGFPQQNILNELRNQLRTLFKTSSLRQTIEERYFLQTAHVTVVRFRKAFMAKEEFLRLLEDYKDYDFGTMTVNEIELVYHDWYVREKIVKSLCRFKV</sequence>
<dbReference type="Pfam" id="PF10469">
    <property type="entry name" value="AKAP7_NLS"/>
    <property type="match status" value="1"/>
</dbReference>
<evidence type="ECO:0000313" key="4">
    <source>
        <dbReference type="Proteomes" id="UP000663845"/>
    </source>
</evidence>
<evidence type="ECO:0000259" key="1">
    <source>
        <dbReference type="Pfam" id="PF10469"/>
    </source>
</evidence>
<dbReference type="Gene3D" id="3.90.1140.10">
    <property type="entry name" value="Cyclic phosphodiesterase"/>
    <property type="match status" value="1"/>
</dbReference>
<name>A0A815EBF2_9BILA</name>
<organism evidence="2 4">
    <name type="scientific">Adineta steineri</name>
    <dbReference type="NCBI Taxonomy" id="433720"/>
    <lineage>
        <taxon>Eukaryota</taxon>
        <taxon>Metazoa</taxon>
        <taxon>Spiralia</taxon>
        <taxon>Gnathifera</taxon>
        <taxon>Rotifera</taxon>
        <taxon>Eurotatoria</taxon>
        <taxon>Bdelloidea</taxon>
        <taxon>Adinetida</taxon>
        <taxon>Adinetidae</taxon>
        <taxon>Adineta</taxon>
    </lineage>
</organism>
<feature type="domain" description="A-kinase anchor protein 7-like phosphoesterase" evidence="1">
    <location>
        <begin position="43"/>
        <end position="209"/>
    </location>
</feature>
<proteinExistence type="predicted"/>
<dbReference type="InterPro" id="IPR019510">
    <property type="entry name" value="AKAP7-like_phosphoesterase"/>
</dbReference>
<evidence type="ECO:0000313" key="3">
    <source>
        <dbReference type="EMBL" id="CAF3718605.1"/>
    </source>
</evidence>
<dbReference type="AlphaFoldDB" id="A0A815EBF2"/>
<dbReference type="Proteomes" id="UP000663845">
    <property type="component" value="Unassembled WGS sequence"/>
</dbReference>
<reference evidence="2" key="1">
    <citation type="submission" date="2021-02" db="EMBL/GenBank/DDBJ databases">
        <authorList>
            <person name="Nowell W R."/>
        </authorList>
    </citation>
    <scope>NUCLEOTIDE SEQUENCE</scope>
</reference>
<gene>
    <name evidence="2" type="ORF">JYZ213_LOCUS32930</name>
    <name evidence="3" type="ORF">OXD698_LOCUS13483</name>
</gene>
<accession>A0A815EBF2</accession>
<dbReference type="EMBL" id="CAJOAZ010000822">
    <property type="protein sequence ID" value="CAF3718605.1"/>
    <property type="molecule type" value="Genomic_DNA"/>
</dbReference>
<comment type="caution">
    <text evidence="2">The sequence shown here is derived from an EMBL/GenBank/DDBJ whole genome shotgun (WGS) entry which is preliminary data.</text>
</comment>
<evidence type="ECO:0000313" key="2">
    <source>
        <dbReference type="EMBL" id="CAF1312412.1"/>
    </source>
</evidence>